<dbReference type="EMBL" id="CP036287">
    <property type="protein sequence ID" value="QDU66850.1"/>
    <property type="molecule type" value="Genomic_DNA"/>
</dbReference>
<dbReference type="AlphaFoldDB" id="A0A518BIP2"/>
<dbReference type="KEGG" id="pbap:Pla133_19260"/>
<dbReference type="Proteomes" id="UP000316921">
    <property type="component" value="Chromosome"/>
</dbReference>
<proteinExistence type="predicted"/>
<evidence type="ECO:0000313" key="2">
    <source>
        <dbReference type="Proteomes" id="UP000316921"/>
    </source>
</evidence>
<evidence type="ECO:0000313" key="1">
    <source>
        <dbReference type="EMBL" id="QDU66850.1"/>
    </source>
</evidence>
<reference evidence="1 2" key="1">
    <citation type="submission" date="2019-02" db="EMBL/GenBank/DDBJ databases">
        <title>Deep-cultivation of Planctomycetes and their phenomic and genomic characterization uncovers novel biology.</title>
        <authorList>
            <person name="Wiegand S."/>
            <person name="Jogler M."/>
            <person name="Boedeker C."/>
            <person name="Pinto D."/>
            <person name="Vollmers J."/>
            <person name="Rivas-Marin E."/>
            <person name="Kohn T."/>
            <person name="Peeters S.H."/>
            <person name="Heuer A."/>
            <person name="Rast P."/>
            <person name="Oberbeckmann S."/>
            <person name="Bunk B."/>
            <person name="Jeske O."/>
            <person name="Meyerdierks A."/>
            <person name="Storesund J.E."/>
            <person name="Kallscheuer N."/>
            <person name="Luecker S."/>
            <person name="Lage O.M."/>
            <person name="Pohl T."/>
            <person name="Merkel B.J."/>
            <person name="Hornburger P."/>
            <person name="Mueller R.-W."/>
            <person name="Bruemmer F."/>
            <person name="Labrenz M."/>
            <person name="Spormann A.M."/>
            <person name="Op den Camp H."/>
            <person name="Overmann J."/>
            <person name="Amann R."/>
            <person name="Jetten M.S.M."/>
            <person name="Mascher T."/>
            <person name="Medema M.H."/>
            <person name="Devos D.P."/>
            <person name="Kaster A.-K."/>
            <person name="Ovreas L."/>
            <person name="Rohde M."/>
            <person name="Galperin M.Y."/>
            <person name="Jogler C."/>
        </authorList>
    </citation>
    <scope>NUCLEOTIDE SEQUENCE [LARGE SCALE GENOMIC DNA]</scope>
    <source>
        <strain evidence="1 2">Pla133</strain>
    </source>
</reference>
<protein>
    <submittedName>
        <fullName evidence="1">Uncharacterized protein</fullName>
    </submittedName>
</protein>
<name>A0A518BIP2_9BACT</name>
<organism evidence="1 2">
    <name type="scientific">Engelhardtia mirabilis</name>
    <dbReference type="NCBI Taxonomy" id="2528011"/>
    <lineage>
        <taxon>Bacteria</taxon>
        <taxon>Pseudomonadati</taxon>
        <taxon>Planctomycetota</taxon>
        <taxon>Planctomycetia</taxon>
        <taxon>Planctomycetia incertae sedis</taxon>
        <taxon>Engelhardtia</taxon>
    </lineage>
</organism>
<keyword evidence="2" id="KW-1185">Reference proteome</keyword>
<accession>A0A518BIP2</accession>
<gene>
    <name evidence="1" type="ORF">Pla133_19260</name>
</gene>
<dbReference type="RefSeq" id="WP_145064652.1">
    <property type="nucleotide sequence ID" value="NZ_CP036287.1"/>
</dbReference>
<sequence>MRLLLVEPIPAGAPAADPPSARALAGDLARALAAAGHEVRRMALEAASSATARGLHCPAATEAYAAAVASFAPDRTVLVHPARLPADLGLGAVNLGQAPLGAGDAEPASPREPSVPIEAAAALTPHPDLAAALRVALLGPPLSIEGVLAALATPASEGPVGQGPVDDDLFAAAEHLLADHLRVAAWARELARHRSDLERGPSLAGGLRGLRRRAARLLRKLR</sequence>